<sequence length="43" mass="4781">MAPAERRREVVLFTDPAYPTSDAVYRTIGFRPVGDHALVMFAG</sequence>
<gene>
    <name evidence="1" type="ORF">FHU36_006312</name>
</gene>
<keyword evidence="1" id="KW-0808">Transferase</keyword>
<name>A0A7X0C770_9ACTN</name>
<comment type="caution">
    <text evidence="1">The sequence shown here is derived from an EMBL/GenBank/DDBJ whole genome shotgun (WGS) entry which is preliminary data.</text>
</comment>
<organism evidence="1 2">
    <name type="scientific">Nonomuraea muscovyensis</name>
    <dbReference type="NCBI Taxonomy" id="1124761"/>
    <lineage>
        <taxon>Bacteria</taxon>
        <taxon>Bacillati</taxon>
        <taxon>Actinomycetota</taxon>
        <taxon>Actinomycetes</taxon>
        <taxon>Streptosporangiales</taxon>
        <taxon>Streptosporangiaceae</taxon>
        <taxon>Nonomuraea</taxon>
    </lineage>
</organism>
<reference evidence="1 2" key="1">
    <citation type="submission" date="2020-08" db="EMBL/GenBank/DDBJ databases">
        <title>Sequencing the genomes of 1000 actinobacteria strains.</title>
        <authorList>
            <person name="Klenk H.-P."/>
        </authorList>
    </citation>
    <scope>NUCLEOTIDE SEQUENCE [LARGE SCALE GENOMIC DNA]</scope>
    <source>
        <strain evidence="1 2">DSM 45913</strain>
    </source>
</reference>
<keyword evidence="2" id="KW-1185">Reference proteome</keyword>
<dbReference type="AlphaFoldDB" id="A0A7X0C770"/>
<accession>A0A7X0C770</accession>
<evidence type="ECO:0000313" key="1">
    <source>
        <dbReference type="EMBL" id="MBB6349767.1"/>
    </source>
</evidence>
<protein>
    <submittedName>
        <fullName evidence="1">Putative GNAT family acetyltransferase</fullName>
    </submittedName>
</protein>
<dbReference type="GO" id="GO:0016740">
    <property type="term" value="F:transferase activity"/>
    <property type="evidence" value="ECO:0007669"/>
    <property type="project" value="UniProtKB-KW"/>
</dbReference>
<proteinExistence type="predicted"/>
<dbReference type="EMBL" id="JACHJB010000002">
    <property type="protein sequence ID" value="MBB6349767.1"/>
    <property type="molecule type" value="Genomic_DNA"/>
</dbReference>
<dbReference type="Proteomes" id="UP000583800">
    <property type="component" value="Unassembled WGS sequence"/>
</dbReference>
<evidence type="ECO:0000313" key="2">
    <source>
        <dbReference type="Proteomes" id="UP000583800"/>
    </source>
</evidence>